<comment type="caution">
    <text evidence="1">The sequence shown here is derived from an EMBL/GenBank/DDBJ whole genome shotgun (WGS) entry which is preliminary data.</text>
</comment>
<protein>
    <submittedName>
        <fullName evidence="1">Phage major tail tube protein</fullName>
    </submittedName>
</protein>
<evidence type="ECO:0000313" key="2">
    <source>
        <dbReference type="Proteomes" id="UP001174867"/>
    </source>
</evidence>
<reference evidence="1 2" key="1">
    <citation type="submission" date="2023-07" db="EMBL/GenBank/DDBJ databases">
        <title>Citrobacter selenititolerans sp. nov., isolated from seleniferous soil.</title>
        <authorList>
            <person name="Zhang S."/>
            <person name="Li K."/>
            <person name="Peng J."/>
            <person name="Wang H."/>
            <person name="Sun J."/>
            <person name="Guo Y."/>
        </authorList>
    </citation>
    <scope>NUCLEOTIDE SEQUENCE [LARGE SCALE GENOMIC DNA]</scope>
    <source>
        <strain evidence="1 2">S2-9</strain>
    </source>
</reference>
<keyword evidence="2" id="KW-1185">Reference proteome</keyword>
<organism evidence="1 2">
    <name type="scientific">Citrobacter enshiensis</name>
    <dbReference type="NCBI Taxonomy" id="2971264"/>
    <lineage>
        <taxon>Bacteria</taxon>
        <taxon>Pseudomonadati</taxon>
        <taxon>Pseudomonadota</taxon>
        <taxon>Gammaproteobacteria</taxon>
        <taxon>Enterobacterales</taxon>
        <taxon>Enterobacteriaceae</taxon>
        <taxon>Citrobacter</taxon>
    </lineage>
</organism>
<accession>A0ABT8PRP0</accession>
<gene>
    <name evidence="1" type="ORF">Q0A17_06220</name>
</gene>
<dbReference type="Pfam" id="PF04985">
    <property type="entry name" value="Phage_tube"/>
    <property type="match status" value="1"/>
</dbReference>
<dbReference type="InterPro" id="IPR006498">
    <property type="entry name" value="Tail_tube"/>
</dbReference>
<evidence type="ECO:0000313" key="1">
    <source>
        <dbReference type="EMBL" id="MDN8599009.1"/>
    </source>
</evidence>
<dbReference type="Proteomes" id="UP001174867">
    <property type="component" value="Unassembled WGS sequence"/>
</dbReference>
<dbReference type="EMBL" id="JAUJYW010000002">
    <property type="protein sequence ID" value="MDN8599009.1"/>
    <property type="molecule type" value="Genomic_DNA"/>
</dbReference>
<dbReference type="RefSeq" id="WP_301697438.1">
    <property type="nucleotide sequence ID" value="NZ_JAUJYW010000002.1"/>
</dbReference>
<sequence length="170" mass="18978">MADGNVYRAHAVFVQGRRICGVSEYTPVDMKLLEDQYKTGSMDMGITLDGGMDVMAMSFKVKGSDVDVMSLYGFIPGQKTRFEIRSAFIDTNSNEFERIDTYDGIISAITDDPLGTDSKADVGQTVNVAPSYYKRVQNGREIYELNPIQCIRRINGVNVLENVKNILKIN</sequence>
<name>A0ABT8PRP0_9ENTR</name>
<proteinExistence type="predicted"/>